<organism evidence="2 3">
    <name type="scientific">Panagrellus redivivus</name>
    <name type="common">Microworm</name>
    <dbReference type="NCBI Taxonomy" id="6233"/>
    <lineage>
        <taxon>Eukaryota</taxon>
        <taxon>Metazoa</taxon>
        <taxon>Ecdysozoa</taxon>
        <taxon>Nematoda</taxon>
        <taxon>Chromadorea</taxon>
        <taxon>Rhabditida</taxon>
        <taxon>Tylenchina</taxon>
        <taxon>Panagrolaimomorpha</taxon>
        <taxon>Panagrolaimoidea</taxon>
        <taxon>Panagrolaimidae</taxon>
        <taxon>Panagrellus</taxon>
    </lineage>
</organism>
<accession>A0A7E4UMA5</accession>
<reference evidence="3" key="2">
    <citation type="submission" date="2020-10" db="UniProtKB">
        <authorList>
            <consortium name="WormBaseParasite"/>
        </authorList>
    </citation>
    <scope>IDENTIFICATION</scope>
</reference>
<dbReference type="PANTHER" id="PTHR31895:SF17">
    <property type="entry name" value="TIL DOMAIN-CONTAINING PROTEIN"/>
    <property type="match status" value="1"/>
</dbReference>
<name>A0A7E4UMA5_PANRE</name>
<dbReference type="AlphaFoldDB" id="A0A7E4UMA5"/>
<proteinExistence type="predicted"/>
<keyword evidence="2" id="KW-1185">Reference proteome</keyword>
<evidence type="ECO:0000313" key="3">
    <source>
        <dbReference type="WBParaSite" id="Pan_g10468.t1"/>
    </source>
</evidence>
<protein>
    <submittedName>
        <fullName evidence="3">Uncharacterized protein</fullName>
    </submittedName>
</protein>
<evidence type="ECO:0000256" key="1">
    <source>
        <dbReference type="SAM" id="MobiDB-lite"/>
    </source>
</evidence>
<feature type="compositionally biased region" description="Polar residues" evidence="1">
    <location>
        <begin position="1"/>
        <end position="13"/>
    </location>
</feature>
<evidence type="ECO:0000313" key="2">
    <source>
        <dbReference type="Proteomes" id="UP000492821"/>
    </source>
</evidence>
<sequence>MSGQNPTHFTDTSALGLANPNGFPENTQPGTVDYDSQYYKQLIKASATPGSANGDANDIIMQEKTIDNLLGFVKGVILCGGDGWCGSRCCSNNLGPKGLNYRPNGLRRKPKHNCYPVCQPACTAKCIEAAKILMQTKVTNSLKLSGDVEPSEGVTAVGGKYESDGKSLVATIPLCRPACMPACKESCLKKKQRPMKVTCRPACMPECTPNCVASPPLMVPCMSGSDKDCSCAPGYVQCSKFTCCMRYRTMAVRYRKLLPGYLYSDNNTESGMNGTATSTNTTKTEPKSGFFPDVHLNETLQSAGNFFSSFSSIWKPNFSSQDAANHTISVPHDSFDKAPISESKTSKLSTFKKASNADYEVLYDYDENIDAGKAYETVTTVP</sequence>
<reference evidence="2" key="1">
    <citation type="journal article" date="2013" name="Genetics">
        <title>The draft genome and transcriptome of Panagrellus redivivus are shaped by the harsh demands of a free-living lifestyle.</title>
        <authorList>
            <person name="Srinivasan J."/>
            <person name="Dillman A.R."/>
            <person name="Macchietto M.G."/>
            <person name="Heikkinen L."/>
            <person name="Lakso M."/>
            <person name="Fracchia K.M."/>
            <person name="Antoshechkin I."/>
            <person name="Mortazavi A."/>
            <person name="Wong G."/>
            <person name="Sternberg P.W."/>
        </authorList>
    </citation>
    <scope>NUCLEOTIDE SEQUENCE [LARGE SCALE GENOMIC DNA]</scope>
    <source>
        <strain evidence="2">MT8872</strain>
    </source>
</reference>
<dbReference type="Proteomes" id="UP000492821">
    <property type="component" value="Unassembled WGS sequence"/>
</dbReference>
<feature type="region of interest" description="Disordered" evidence="1">
    <location>
        <begin position="1"/>
        <end position="30"/>
    </location>
</feature>
<dbReference type="PANTHER" id="PTHR31895">
    <property type="entry name" value="PROTEIN CBG03177-RELATED"/>
    <property type="match status" value="1"/>
</dbReference>
<dbReference type="WBParaSite" id="Pan_g10468.t1">
    <property type="protein sequence ID" value="Pan_g10468.t1"/>
    <property type="gene ID" value="Pan_g10468"/>
</dbReference>